<name>A0ABX5FP34_9BACL</name>
<reference evidence="1 2" key="1">
    <citation type="submission" date="2018-03" db="EMBL/GenBank/DDBJ databases">
        <title>Brevisbacillus phylogenomics.</title>
        <authorList>
            <person name="Dunlap C."/>
        </authorList>
    </citation>
    <scope>NUCLEOTIDE SEQUENCE [LARGE SCALE GENOMIC DNA]</scope>
    <source>
        <strain evidence="1 2">NRRL B-41110</strain>
    </source>
</reference>
<protein>
    <submittedName>
        <fullName evidence="1">Uncharacterized protein</fullName>
    </submittedName>
</protein>
<evidence type="ECO:0000313" key="1">
    <source>
        <dbReference type="EMBL" id="PSK09471.1"/>
    </source>
</evidence>
<keyword evidence="2" id="KW-1185">Reference proteome</keyword>
<sequence length="65" mass="6903">MPGSVKKSETASKVVHSRCVSEVDAKGSFSFFYCASVGVSKDLGLFLLFPLQAVGILHAFNEAPP</sequence>
<proteinExistence type="predicted"/>
<accession>A0ABX5FP34</accession>
<organism evidence="1 2">
    <name type="scientific">Brevibacillus porteri</name>
    <dbReference type="NCBI Taxonomy" id="2126350"/>
    <lineage>
        <taxon>Bacteria</taxon>
        <taxon>Bacillati</taxon>
        <taxon>Bacillota</taxon>
        <taxon>Bacilli</taxon>
        <taxon>Bacillales</taxon>
        <taxon>Paenibacillaceae</taxon>
        <taxon>Brevibacillus</taxon>
    </lineage>
</organism>
<evidence type="ECO:0000313" key="2">
    <source>
        <dbReference type="Proteomes" id="UP000241645"/>
    </source>
</evidence>
<comment type="caution">
    <text evidence="1">The sequence shown here is derived from an EMBL/GenBank/DDBJ whole genome shotgun (WGS) entry which is preliminary data.</text>
</comment>
<dbReference type="Proteomes" id="UP000241645">
    <property type="component" value="Unassembled WGS sequence"/>
</dbReference>
<dbReference type="EMBL" id="PXZO01000027">
    <property type="protein sequence ID" value="PSK09471.1"/>
    <property type="molecule type" value="Genomic_DNA"/>
</dbReference>
<gene>
    <name evidence="1" type="ORF">C7R92_15655</name>
</gene>